<name>K6WC74_9ACTN</name>
<dbReference type="STRING" id="1108045.GORHZ_126_00520"/>
<comment type="caution">
    <text evidence="2">The sequence shown here is derived from an EMBL/GenBank/DDBJ whole genome shotgun (WGS) entry which is preliminary data.</text>
</comment>
<evidence type="ECO:0008006" key="4">
    <source>
        <dbReference type="Google" id="ProtNLM"/>
    </source>
</evidence>
<feature type="transmembrane region" description="Helical" evidence="1">
    <location>
        <begin position="102"/>
        <end position="120"/>
    </location>
</feature>
<dbReference type="Proteomes" id="UP000008363">
    <property type="component" value="Unassembled WGS sequence"/>
</dbReference>
<dbReference type="EMBL" id="BAHC01000126">
    <property type="protein sequence ID" value="GAB91311.1"/>
    <property type="molecule type" value="Genomic_DNA"/>
</dbReference>
<organism evidence="2 3">
    <name type="scientific">Gordonia rhizosphera NBRC 16068</name>
    <dbReference type="NCBI Taxonomy" id="1108045"/>
    <lineage>
        <taxon>Bacteria</taxon>
        <taxon>Bacillati</taxon>
        <taxon>Actinomycetota</taxon>
        <taxon>Actinomycetes</taxon>
        <taxon>Mycobacteriales</taxon>
        <taxon>Gordoniaceae</taxon>
        <taxon>Gordonia</taxon>
    </lineage>
</organism>
<keyword evidence="3" id="KW-1185">Reference proteome</keyword>
<reference evidence="2 3" key="1">
    <citation type="submission" date="2012-08" db="EMBL/GenBank/DDBJ databases">
        <title>Whole genome shotgun sequence of Gordonia rhizosphera NBRC 16068.</title>
        <authorList>
            <person name="Takarada H."/>
            <person name="Isaki S."/>
            <person name="Hosoyama A."/>
            <person name="Tsuchikane K."/>
            <person name="Katsumata H."/>
            <person name="Baba S."/>
            <person name="Ohji S."/>
            <person name="Yamazaki S."/>
            <person name="Fujita N."/>
        </authorList>
    </citation>
    <scope>NUCLEOTIDE SEQUENCE [LARGE SCALE GENOMIC DNA]</scope>
    <source>
        <strain evidence="2 3">NBRC 16068</strain>
    </source>
</reference>
<evidence type="ECO:0000313" key="2">
    <source>
        <dbReference type="EMBL" id="GAB91311.1"/>
    </source>
</evidence>
<keyword evidence="1" id="KW-0472">Membrane</keyword>
<keyword evidence="1" id="KW-1133">Transmembrane helix</keyword>
<dbReference type="eggNOG" id="ENOG502Z9Y5">
    <property type="taxonomic scope" value="Bacteria"/>
</dbReference>
<feature type="transmembrane region" description="Helical" evidence="1">
    <location>
        <begin position="29"/>
        <end position="49"/>
    </location>
</feature>
<proteinExistence type="predicted"/>
<dbReference type="RefSeq" id="WP_006334656.1">
    <property type="nucleotide sequence ID" value="NZ_BAHC01000126.1"/>
</dbReference>
<dbReference type="AlphaFoldDB" id="K6WC74"/>
<feature type="transmembrane region" description="Helical" evidence="1">
    <location>
        <begin position="193"/>
        <end position="214"/>
    </location>
</feature>
<feature type="transmembrane region" description="Helical" evidence="1">
    <location>
        <begin position="414"/>
        <end position="430"/>
    </location>
</feature>
<feature type="transmembrane region" description="Helical" evidence="1">
    <location>
        <begin position="352"/>
        <end position="376"/>
    </location>
</feature>
<feature type="transmembrane region" description="Helical" evidence="1">
    <location>
        <begin position="310"/>
        <end position="332"/>
    </location>
</feature>
<feature type="transmembrane region" description="Helical" evidence="1">
    <location>
        <begin position="279"/>
        <end position="303"/>
    </location>
</feature>
<feature type="transmembrane region" description="Helical" evidence="1">
    <location>
        <begin position="388"/>
        <end position="408"/>
    </location>
</feature>
<evidence type="ECO:0000256" key="1">
    <source>
        <dbReference type="SAM" id="Phobius"/>
    </source>
</evidence>
<keyword evidence="1" id="KW-0812">Transmembrane</keyword>
<evidence type="ECO:0000313" key="3">
    <source>
        <dbReference type="Proteomes" id="UP000008363"/>
    </source>
</evidence>
<feature type="transmembrane region" description="Helical" evidence="1">
    <location>
        <begin position="69"/>
        <end position="90"/>
    </location>
</feature>
<protein>
    <recommendedName>
        <fullName evidence="4">Integral membrane protein</fullName>
    </recommendedName>
</protein>
<sequence length="457" mass="48879">MSDTATRSVPGTGFLDDESARRITWRRDAVCVTLGAALVATAVILPLAVGDSLRGVIFAEAAPLFGKWLPHHGPGTVPAVLIAVAAIAALPALARRLPWHRLQLLVFGTATAWTFALALVDGWKRGFAGRLVRPDEYLSVVGGVHDIPEMLRTFADRIVDGRPESWTTHVSGHPPGSLLTFVWLDRLGLGGGAWAGVWCVLIGCSATVAVMVTLRRVGAEDWARRCAPFLALFPGLVWVGVSADGYYMGVAAWGVALLAVSATASGLWGGVAGVASGLVLGFSIFLSYGMVLMGIAAVAVLIGTRTARPLLFGVPAALAVVGVFAAFGFWWLDGYHLVVERYYQGIASRRPFSYWGWANLAATTCALGPAVLAGLGRMWRPRIWTQPAALLAMSGVLMILAADLSALSKAETERIWLPFSIWVMVCTAALPVRHQRFWLCAQAALALTINHLLLTYW</sequence>
<gene>
    <name evidence="2" type="ORF">GORHZ_126_00520</name>
</gene>
<accession>K6WC74</accession>